<dbReference type="PROSITE" id="PS51257">
    <property type="entry name" value="PROKAR_LIPOPROTEIN"/>
    <property type="match status" value="1"/>
</dbReference>
<dbReference type="KEGG" id="cmah:C1I91_22030"/>
<dbReference type="InterPro" id="IPR002110">
    <property type="entry name" value="Ankyrin_rpt"/>
</dbReference>
<reference evidence="6 7" key="1">
    <citation type="submission" date="2018-01" db="EMBL/GenBank/DDBJ databases">
        <title>Genome Sequencing and Assembly of Anaerobacter polyendosporus strain CT4.</title>
        <authorList>
            <person name="Tachaapaikoon C."/>
            <person name="Sutheeworapong S."/>
            <person name="Jenjaroenpun P."/>
            <person name="Wongsurawat T."/>
            <person name="Nookeaw I."/>
            <person name="Cheawchanlertfa P."/>
            <person name="Kosugi A."/>
            <person name="Cheevadhanarak S."/>
            <person name="Ratanakhanokchai K."/>
        </authorList>
    </citation>
    <scope>NUCLEOTIDE SEQUENCE [LARGE SCALE GENOMIC DNA]</scope>
    <source>
        <strain evidence="6 7">CT4</strain>
    </source>
</reference>
<dbReference type="InterPro" id="IPR051165">
    <property type="entry name" value="Multifunctional_ANK_Repeat"/>
</dbReference>
<keyword evidence="2 3" id="KW-0040">ANK repeat</keyword>
<dbReference type="PANTHER" id="PTHR24123">
    <property type="entry name" value="ANKYRIN REPEAT-CONTAINING"/>
    <property type="match status" value="1"/>
</dbReference>
<dbReference type="PANTHER" id="PTHR24123:SF33">
    <property type="entry name" value="PROTEIN HOS4"/>
    <property type="match status" value="1"/>
</dbReference>
<protein>
    <submittedName>
        <fullName evidence="6">Uncharacterized protein</fullName>
    </submittedName>
</protein>
<dbReference type="Pfam" id="PF12796">
    <property type="entry name" value="Ank_2"/>
    <property type="match status" value="2"/>
</dbReference>
<feature type="region of interest" description="Disordered" evidence="4">
    <location>
        <begin position="292"/>
        <end position="340"/>
    </location>
</feature>
<feature type="repeat" description="ANK" evidence="3">
    <location>
        <begin position="248"/>
        <end position="280"/>
    </location>
</feature>
<feature type="repeat" description="ANK" evidence="3">
    <location>
        <begin position="175"/>
        <end position="207"/>
    </location>
</feature>
<dbReference type="PROSITE" id="PS50297">
    <property type="entry name" value="ANK_REP_REGION"/>
    <property type="match status" value="3"/>
</dbReference>
<evidence type="ECO:0000256" key="1">
    <source>
        <dbReference type="ARBA" id="ARBA00022737"/>
    </source>
</evidence>
<dbReference type="InterPro" id="IPR036770">
    <property type="entry name" value="Ankyrin_rpt-contain_sf"/>
</dbReference>
<organism evidence="6 7">
    <name type="scientific">Clostridium manihotivorum</name>
    <dbReference type="NCBI Taxonomy" id="2320868"/>
    <lineage>
        <taxon>Bacteria</taxon>
        <taxon>Bacillati</taxon>
        <taxon>Bacillota</taxon>
        <taxon>Clostridia</taxon>
        <taxon>Eubacteriales</taxon>
        <taxon>Clostridiaceae</taxon>
        <taxon>Clostridium</taxon>
    </lineage>
</organism>
<keyword evidence="5" id="KW-0732">Signal</keyword>
<name>A0A410DYF8_9CLOT</name>
<dbReference type="Proteomes" id="UP000286268">
    <property type="component" value="Chromosome"/>
</dbReference>
<dbReference type="SUPFAM" id="SSF48403">
    <property type="entry name" value="Ankyrin repeat"/>
    <property type="match status" value="1"/>
</dbReference>
<proteinExistence type="predicted"/>
<evidence type="ECO:0000313" key="6">
    <source>
        <dbReference type="EMBL" id="QAA34088.1"/>
    </source>
</evidence>
<sequence length="372" mass="41984">MRKRKIFSVFICFFMVTLVSCSTNNNNKISKYDSKTYFTAIESNDIKLVESVIDQGVDKNSKNEDERTPLIYSLLKGRNEIAKLLIDKGADVNAIDKYKDTALNEAILNVARTNKNEGNIDIIKMLLDKGADLNSPKVDKTPLQWASETNVDVVKLLLDYKADVNISFKSEAMMNSDKPLYIAVKKDKVDIAKLLIERGADINIKVSYYNHNYTLCQNLLEVAVDKKEKNMIELLLSNNINVNIQDENGVTPLIIVAQNKDEDMFNFLVSKGANQNIKDKEGITALEIKKQTEQMDARAKSRATEEAKNPPPKILEEPRIGMSAEEVEKSSWGKPKSVNRTTTKLGTKEQWVYSGDCYIYLENGIVTAIQDH</sequence>
<dbReference type="Pfam" id="PF00023">
    <property type="entry name" value="Ank"/>
    <property type="match status" value="2"/>
</dbReference>
<keyword evidence="1" id="KW-0677">Repeat</keyword>
<gene>
    <name evidence="6" type="ORF">C1I91_22030</name>
</gene>
<evidence type="ECO:0000256" key="5">
    <source>
        <dbReference type="SAM" id="SignalP"/>
    </source>
</evidence>
<dbReference type="AlphaFoldDB" id="A0A410DYF8"/>
<dbReference type="PROSITE" id="PS50088">
    <property type="entry name" value="ANK_REPEAT"/>
    <property type="match status" value="3"/>
</dbReference>
<feature type="compositionally biased region" description="Basic and acidic residues" evidence="4">
    <location>
        <begin position="292"/>
        <end position="319"/>
    </location>
</feature>
<evidence type="ECO:0000256" key="2">
    <source>
        <dbReference type="ARBA" id="ARBA00023043"/>
    </source>
</evidence>
<evidence type="ECO:0000256" key="4">
    <source>
        <dbReference type="SAM" id="MobiDB-lite"/>
    </source>
</evidence>
<dbReference type="RefSeq" id="WP_128214811.1">
    <property type="nucleotide sequence ID" value="NZ_CP025746.1"/>
</dbReference>
<dbReference type="SMART" id="SM00248">
    <property type="entry name" value="ANK"/>
    <property type="match status" value="7"/>
</dbReference>
<feature type="repeat" description="ANK" evidence="3">
    <location>
        <begin position="65"/>
        <end position="97"/>
    </location>
</feature>
<dbReference type="OrthoDB" id="9794377at2"/>
<feature type="chain" id="PRO_5019538738" evidence="5">
    <location>
        <begin position="23"/>
        <end position="372"/>
    </location>
</feature>
<evidence type="ECO:0000313" key="7">
    <source>
        <dbReference type="Proteomes" id="UP000286268"/>
    </source>
</evidence>
<feature type="signal peptide" evidence="5">
    <location>
        <begin position="1"/>
        <end position="22"/>
    </location>
</feature>
<accession>A0A410DYF8</accession>
<dbReference type="Gene3D" id="1.25.40.20">
    <property type="entry name" value="Ankyrin repeat-containing domain"/>
    <property type="match status" value="3"/>
</dbReference>
<evidence type="ECO:0000256" key="3">
    <source>
        <dbReference type="PROSITE-ProRule" id="PRU00023"/>
    </source>
</evidence>
<dbReference type="EMBL" id="CP025746">
    <property type="protein sequence ID" value="QAA34088.1"/>
    <property type="molecule type" value="Genomic_DNA"/>
</dbReference>
<keyword evidence="7" id="KW-1185">Reference proteome</keyword>